<dbReference type="GO" id="GO:0008270">
    <property type="term" value="F:zinc ion binding"/>
    <property type="evidence" value="ECO:0007669"/>
    <property type="project" value="InterPro"/>
</dbReference>
<dbReference type="PANTHER" id="PTHR10127:SF780">
    <property type="entry name" value="METALLOENDOPEPTIDASE"/>
    <property type="match status" value="1"/>
</dbReference>
<dbReference type="GO" id="GO:0006508">
    <property type="term" value="P:proteolysis"/>
    <property type="evidence" value="ECO:0007669"/>
    <property type="project" value="UniProtKB-KW"/>
</dbReference>
<dbReference type="PROSITE" id="PS50026">
    <property type="entry name" value="EGF_3"/>
    <property type="match status" value="1"/>
</dbReference>
<dbReference type="Gene3D" id="3.40.390.10">
    <property type="entry name" value="Collagenase (Catalytic Domain)"/>
    <property type="match status" value="1"/>
</dbReference>
<keyword evidence="3" id="KW-0378">Hydrolase</keyword>
<dbReference type="Proteomes" id="UP000051952">
    <property type="component" value="Unassembled WGS sequence"/>
</dbReference>
<dbReference type="GO" id="GO:0004222">
    <property type="term" value="F:metalloendopeptidase activity"/>
    <property type="evidence" value="ECO:0007669"/>
    <property type="project" value="InterPro"/>
</dbReference>
<feature type="chain" id="PRO_5006621960" evidence="8">
    <location>
        <begin position="26"/>
        <end position="1958"/>
    </location>
</feature>
<dbReference type="SMART" id="SM00235">
    <property type="entry name" value="ZnMc"/>
    <property type="match status" value="1"/>
</dbReference>
<accession>A0A0S4J6P2</accession>
<evidence type="ECO:0000256" key="6">
    <source>
        <dbReference type="PROSITE-ProRule" id="PRU00076"/>
    </source>
</evidence>
<dbReference type="InterPro" id="IPR001506">
    <property type="entry name" value="Peptidase_M12A"/>
</dbReference>
<organism evidence="10 11">
    <name type="scientific">Bodo saltans</name>
    <name type="common">Flagellated protozoan</name>
    <dbReference type="NCBI Taxonomy" id="75058"/>
    <lineage>
        <taxon>Eukaryota</taxon>
        <taxon>Discoba</taxon>
        <taxon>Euglenozoa</taxon>
        <taxon>Kinetoplastea</taxon>
        <taxon>Metakinetoplastina</taxon>
        <taxon>Eubodonida</taxon>
        <taxon>Bodonidae</taxon>
        <taxon>Bodo</taxon>
    </lineage>
</organism>
<comment type="caution">
    <text evidence="6">Lacks conserved residue(s) required for the propagation of feature annotation.</text>
</comment>
<feature type="domain" description="EGF-like" evidence="9">
    <location>
        <begin position="351"/>
        <end position="392"/>
    </location>
</feature>
<dbReference type="SUPFAM" id="SSF55486">
    <property type="entry name" value="Metalloproteases ('zincins'), catalytic domain"/>
    <property type="match status" value="1"/>
</dbReference>
<evidence type="ECO:0000256" key="2">
    <source>
        <dbReference type="ARBA" id="ARBA00022723"/>
    </source>
</evidence>
<keyword evidence="11" id="KW-1185">Reference proteome</keyword>
<dbReference type="VEuPathDB" id="TriTrypDB:BSAL_08750"/>
<protein>
    <submittedName>
        <fullName evidence="10">Astacin metallopeptidase, putative</fullName>
    </submittedName>
</protein>
<dbReference type="Pfam" id="PF01400">
    <property type="entry name" value="Astacin"/>
    <property type="match status" value="1"/>
</dbReference>
<evidence type="ECO:0000313" key="11">
    <source>
        <dbReference type="Proteomes" id="UP000051952"/>
    </source>
</evidence>
<dbReference type="InterPro" id="IPR006026">
    <property type="entry name" value="Peptidase_Metallo"/>
</dbReference>
<feature type="region of interest" description="Disordered" evidence="7">
    <location>
        <begin position="862"/>
        <end position="896"/>
    </location>
</feature>
<dbReference type="EMBL" id="CYKH01001443">
    <property type="protein sequence ID" value="CUG87118.1"/>
    <property type="molecule type" value="Genomic_DNA"/>
</dbReference>
<proteinExistence type="predicted"/>
<keyword evidence="4" id="KW-0862">Zinc</keyword>
<evidence type="ECO:0000259" key="9">
    <source>
        <dbReference type="PROSITE" id="PS50026"/>
    </source>
</evidence>
<evidence type="ECO:0000256" key="8">
    <source>
        <dbReference type="SAM" id="SignalP"/>
    </source>
</evidence>
<feature type="compositionally biased region" description="Low complexity" evidence="7">
    <location>
        <begin position="862"/>
        <end position="895"/>
    </location>
</feature>
<keyword evidence="6" id="KW-0245">EGF-like domain</keyword>
<name>A0A0S4J6P2_BODSA</name>
<keyword evidence="2" id="KW-0479">Metal-binding</keyword>
<keyword evidence="1" id="KW-0645">Protease</keyword>
<sequence length="1958" mass="205564">MTLARFTGTLLVLLATAAHVASSAASTGDTFHSEFRAFTFQVSLGTDSKHRLQSSLGVGTPSSIWKTRDIPYSLNVTAPAVVNGIQAAMILASNHIRNRTCVNFYEVALSNTSVDKVIVGDGPGGCSAGGRVLNSAGCDNQVQLLVHEMWHIIGIGHEHMRGDNNQVLLQNLTNVQTDYRSQFTFTNTIFNVRDPRSVMWYFETSFTANGLPAYVSQYQDYPVGCNRLTKADAENAEFITQHCRIAPVAPRCMSNLGTAQLTATTIGKNFRGNLSLIALFNDEVMPATVTGAPSTATADIFSVAYTRGSQRIIALHPQSSDGNTSFLVNVTWNASTSQKTWCAVRVNIAADEYICNGIGSRDKNVCSGHGVCNSFTYPQCSCSAGYGGPFCEGSTLCPMNVHWDLEPTEVNSYCLTNDTDAKYMPSPMGTGFGPVVAKSKSFSLNSYYIRQPREFSYYLYYSNATATDAYIHLGFVYYFIPKGMVNSIANASGWKLHRWAFNWTAMTGQLFIENQYVQTYGFSCTGSDCSVKTIWLNPFNATLGLDRVFAECSPSFTTMTLPKQSALLGQLLANETMTLRFETGHGDYAWNVSALRTVPLCSVAGLPALTANVSANLVSPTIADVTFSVPRAALASAKSVITCTPTSDHLLNTSLGLAPGISKSLEVNGVCEANSTFSGSLAGNAMTPVVTSARPTSIFVEVPTNSTDNNTWMSVYFYSLDSTASFDRMTMHTGNGYFQLPNASSTVINTQVTNWVTIRDSLLHVWMIFNWSTMNVTLTYRLASKPSNPLGGNLTFPMRAAGLSRLDLRINGGNVGQTLRTVVKCTPFNGDFEAAKSASSATEAPLTTLAPLTTQAPITTTTAAPVTTQAPSTTSAPSTTAVPTTQSPPATTAVPTPAPTYGACNTNLSTGLFNNVDALSCMEPFDCHVTFCNCVGSPLSMTCTPFATNSTASQIQLCAKQAVTCTLNAALNARNVWDKNCRSWGDSLTAVYSAYYNNRSVSNFTDACKADMCALVTAGSSSLVTYINIDSVCTLAQLPAPPVDGIVSGCARPNRSYFADDLPVSACTNVASCVVTYCGCLGGTWNATTKDCTSPSDQPSTTAAKTCLATAMNCLVTSALDTYVPGASPLDPNKCLAWSVPIAQDYAAYYAATEKSSTQLVKACNSSACANVFRYNRSAELSSVCAFSSLAGRLPTFVQYNACPYSCPDATCATSLSSCGCTANATITSLSAELSHNNTPTLDLTKAQSFRAYGTYGIASGNCSAFDFNSLLRFAWALWTPSGTIVFAVNSSLLSLPAFSLAANQTYFLNLTATGLVATQVSRRSWSFSAVAPTPTVSVSGTARLSSNSSTVIRATIALHSVPSKRTRTQHHSPCRTGRVADATIAGLTIPVGSPVGSYTITFTYRGLYNSSLNLTVVSDAIPIVRVFYSGTPLSATPTLMYLSSQRILLGSLVQFSGNVTYSWSVNGNSVSSASNIGVDATTLTSTPLADIGSTSAQVKNTVTLRVASAANQELYGEASLTIVIVEQFNAALTVVRDPNNAAFATGLTDKLLFTAAVTPALTTTTSPSGAIISYALSFYDDVGAKVVANGLPATPSGSSLSATAPLFSSQTAQSICQTFSVIVTLNGITAATANATFNITKPDLAAAAASELAKAGSITDPALAASAANTLRALMAQSTNSTQAQALGSAMIGMLVNSVSNTSTLSSTEQASVFGSIASALATQSSGSKKELSQNVAAVVKNALKSSTFDSANIALAADAIGAMDSQTAGDTSVSLAQALSNDESSLIGELKRIAVGGIVVTAVRQTGGALAGLVVIDSSSGASLVLPASFSFAGMSSDTVYGVATTILTTNPYGNETTTGSIQCMLQCSRPSPVSVTGLTDPIVLAIPGGTGICRYYRTSDLVWTSQGLTSSIRNGILYCSTTHLTAFGSFATSSASALAVSVSVLFLAFLAQLLA</sequence>
<dbReference type="PANTHER" id="PTHR10127">
    <property type="entry name" value="DISCOIDIN, CUB, EGF, LAMININ , AND ZINC METALLOPROTEASE DOMAIN CONTAINING"/>
    <property type="match status" value="1"/>
</dbReference>
<dbReference type="OrthoDB" id="291007at2759"/>
<evidence type="ECO:0000256" key="4">
    <source>
        <dbReference type="ARBA" id="ARBA00022833"/>
    </source>
</evidence>
<keyword evidence="8" id="KW-0732">Signal</keyword>
<keyword evidence="5" id="KW-0482">Metalloprotease</keyword>
<feature type="signal peptide" evidence="8">
    <location>
        <begin position="1"/>
        <end position="25"/>
    </location>
</feature>
<evidence type="ECO:0000256" key="5">
    <source>
        <dbReference type="ARBA" id="ARBA00023049"/>
    </source>
</evidence>
<dbReference type="PROSITE" id="PS00022">
    <property type="entry name" value="EGF_1"/>
    <property type="match status" value="1"/>
</dbReference>
<dbReference type="InterPro" id="IPR024079">
    <property type="entry name" value="MetalloPept_cat_dom_sf"/>
</dbReference>
<reference evidence="11" key="1">
    <citation type="submission" date="2015-09" db="EMBL/GenBank/DDBJ databases">
        <authorList>
            <consortium name="Pathogen Informatics"/>
        </authorList>
    </citation>
    <scope>NUCLEOTIDE SEQUENCE [LARGE SCALE GENOMIC DNA]</scope>
    <source>
        <strain evidence="11">Lake Konstanz</strain>
    </source>
</reference>
<evidence type="ECO:0000256" key="7">
    <source>
        <dbReference type="SAM" id="MobiDB-lite"/>
    </source>
</evidence>
<dbReference type="PROSITE" id="PS01186">
    <property type="entry name" value="EGF_2"/>
    <property type="match status" value="1"/>
</dbReference>
<feature type="disulfide bond" evidence="6">
    <location>
        <begin position="382"/>
        <end position="391"/>
    </location>
</feature>
<dbReference type="InterPro" id="IPR000742">
    <property type="entry name" value="EGF"/>
</dbReference>
<evidence type="ECO:0000313" key="10">
    <source>
        <dbReference type="EMBL" id="CUG87118.1"/>
    </source>
</evidence>
<evidence type="ECO:0000256" key="3">
    <source>
        <dbReference type="ARBA" id="ARBA00022801"/>
    </source>
</evidence>
<gene>
    <name evidence="10" type="ORF">BSAL_08750</name>
</gene>
<keyword evidence="6" id="KW-1015">Disulfide bond</keyword>
<evidence type="ECO:0000256" key="1">
    <source>
        <dbReference type="ARBA" id="ARBA00022670"/>
    </source>
</evidence>